<proteinExistence type="predicted"/>
<organism evidence="3 4">
    <name type="scientific">Phormidesmis priestleyi Ana</name>
    <dbReference type="NCBI Taxonomy" id="1666911"/>
    <lineage>
        <taxon>Bacteria</taxon>
        <taxon>Bacillati</taxon>
        <taxon>Cyanobacteriota</taxon>
        <taxon>Cyanophyceae</taxon>
        <taxon>Leptolyngbyales</taxon>
        <taxon>Leptolyngbyaceae</taxon>
        <taxon>Phormidesmis</taxon>
    </lineage>
</organism>
<dbReference type="PANTHER" id="PTHR46844:SF1">
    <property type="entry name" value="SLR5058 PROTEIN"/>
    <property type="match status" value="1"/>
</dbReference>
<dbReference type="PANTHER" id="PTHR46844">
    <property type="entry name" value="SLR5058 PROTEIN"/>
    <property type="match status" value="1"/>
</dbReference>
<sequence>MPLIESAIGGIAVAIFDQAIKAGKYATKEIRGAYDDVQHQQRVIAAANAYIDNYFNRHCQIKIMPGLMKEPLSLESIYTDVKLLNESSIGAFADAGELESTYRKKGKRSFGNSDAERVSGIEIANREPFLTVLGGPGIGKSTFLRKIGLEALKKGGSIERECIPVFLELKKFREETVDIKQKIVEEFNICKFPAAEALVESALEQGKLLVLFDGLDEVPSKNLNRVIENIEDFVDKHDKNRFVASCRVAAYRSSFRRFKDVTIAEFDNEQIEQFIRRWFSAPEDQVLETATKYLELLNQKEHKATKELAQTPLLLTFLCLLYDRKQMLPSKRSTLYGRALDIILDEWSAQKRLERDPIHERLNPDLEKILLAEIAYESFSQDQLFFSKEVITKRIASFLADTLENPKYLDADKVLTAIEVQQGILVERATDAYSFSHLTLQEYLAALHIVENQLEGELVSEHLFEESWREVFLLVSGLMGNRALQLLTAMERKTRAYIEPHDKLKNLVQWAAVNKVGESKLYERAIMLAITRAKLMDSAFNNVTANNVTVSARYIARDIALAFAGAYTKAIEAAFDNAIFSARTNAKARARTLFSSRVGCMVSESASAFAEASASDHHFLNALSMLTIGGKLSSHEKNIPNVDAPSEAWQNWVEQLELIWLAAFELTQDAVTFSEAEAEVLRNYLYATELLIHCKESAIRVSRSEWAALEARLLTI</sequence>
<accession>A0A0P7ZN58</accession>
<dbReference type="SUPFAM" id="SSF52540">
    <property type="entry name" value="P-loop containing nucleoside triphosphate hydrolases"/>
    <property type="match status" value="1"/>
</dbReference>
<dbReference type="PATRIC" id="fig|1666911.3.peg.379"/>
<dbReference type="InterPro" id="IPR054501">
    <property type="entry name" value="NCH2"/>
</dbReference>
<dbReference type="STRING" id="1666911.HLUCCA11_15460"/>
<dbReference type="InterPro" id="IPR027417">
    <property type="entry name" value="P-loop_NTPase"/>
</dbReference>
<dbReference type="AlphaFoldDB" id="A0A0P7ZN58"/>
<dbReference type="InterPro" id="IPR007111">
    <property type="entry name" value="NACHT_NTPase"/>
</dbReference>
<evidence type="ECO:0000259" key="1">
    <source>
        <dbReference type="Pfam" id="PF05729"/>
    </source>
</evidence>
<evidence type="ECO:0000313" key="3">
    <source>
        <dbReference type="EMBL" id="KPQ34315.1"/>
    </source>
</evidence>
<evidence type="ECO:0000313" key="4">
    <source>
        <dbReference type="Proteomes" id="UP000050465"/>
    </source>
</evidence>
<name>A0A0P7ZN58_9CYAN</name>
<gene>
    <name evidence="3" type="ORF">HLUCCA11_15460</name>
</gene>
<evidence type="ECO:0000259" key="2">
    <source>
        <dbReference type="Pfam" id="PF22727"/>
    </source>
</evidence>
<protein>
    <submittedName>
        <fullName evidence="3">Putative NTPase (NACHT family)</fullName>
    </submittedName>
</protein>
<feature type="domain" description="NACHT" evidence="1">
    <location>
        <begin position="131"/>
        <end position="281"/>
    </location>
</feature>
<feature type="domain" description="NACHT conflict system C-terminal helical" evidence="2">
    <location>
        <begin position="637"/>
        <end position="715"/>
    </location>
</feature>
<reference evidence="3 4" key="1">
    <citation type="submission" date="2015-09" db="EMBL/GenBank/DDBJ databases">
        <title>Identification and resolution of microdiversity through metagenomic sequencing of parallel consortia.</title>
        <authorList>
            <person name="Nelson W.C."/>
            <person name="Romine M.F."/>
            <person name="Lindemann S.R."/>
        </authorList>
    </citation>
    <scope>NUCLEOTIDE SEQUENCE [LARGE SCALE GENOMIC DNA]</scope>
    <source>
        <strain evidence="3">Ana</strain>
    </source>
</reference>
<dbReference type="Pfam" id="PF05729">
    <property type="entry name" value="NACHT"/>
    <property type="match status" value="1"/>
</dbReference>
<dbReference type="Proteomes" id="UP000050465">
    <property type="component" value="Unassembled WGS sequence"/>
</dbReference>
<comment type="caution">
    <text evidence="3">The sequence shown here is derived from an EMBL/GenBank/DDBJ whole genome shotgun (WGS) entry which is preliminary data.</text>
</comment>
<dbReference type="Pfam" id="PF22727">
    <property type="entry name" value="NCH2"/>
    <property type="match status" value="1"/>
</dbReference>
<dbReference type="Gene3D" id="3.40.50.300">
    <property type="entry name" value="P-loop containing nucleotide triphosphate hydrolases"/>
    <property type="match status" value="1"/>
</dbReference>
<dbReference type="EMBL" id="LJZR01000021">
    <property type="protein sequence ID" value="KPQ34315.1"/>
    <property type="molecule type" value="Genomic_DNA"/>
</dbReference>